<feature type="region of interest" description="Disordered" evidence="1">
    <location>
        <begin position="186"/>
        <end position="282"/>
    </location>
</feature>
<feature type="transmembrane region" description="Helical" evidence="2">
    <location>
        <begin position="20"/>
        <end position="45"/>
    </location>
</feature>
<comment type="caution">
    <text evidence="3">The sequence shown here is derived from an EMBL/GenBank/DDBJ whole genome shotgun (WGS) entry which is preliminary data.</text>
</comment>
<dbReference type="AlphaFoldDB" id="A0A5C5BC62"/>
<gene>
    <name evidence="3" type="ORF">FH969_10145</name>
</gene>
<keyword evidence="2" id="KW-0472">Membrane</keyword>
<keyword evidence="2" id="KW-1133">Transmembrane helix</keyword>
<dbReference type="EMBL" id="VENP01000036">
    <property type="protein sequence ID" value="TNU73682.1"/>
    <property type="molecule type" value="Genomic_DNA"/>
</dbReference>
<organism evidence="3 4">
    <name type="scientific">Miniimonas arenae</name>
    <dbReference type="NCBI Taxonomy" id="676201"/>
    <lineage>
        <taxon>Bacteria</taxon>
        <taxon>Bacillati</taxon>
        <taxon>Actinomycetota</taxon>
        <taxon>Actinomycetes</taxon>
        <taxon>Micrococcales</taxon>
        <taxon>Beutenbergiaceae</taxon>
        <taxon>Miniimonas</taxon>
    </lineage>
</organism>
<feature type="transmembrane region" description="Helical" evidence="2">
    <location>
        <begin position="93"/>
        <end position="114"/>
    </location>
</feature>
<protein>
    <submittedName>
        <fullName evidence="3">Uncharacterized protein</fullName>
    </submittedName>
</protein>
<name>A0A5C5BC62_9MICO</name>
<proteinExistence type="predicted"/>
<keyword evidence="2" id="KW-0812">Transmembrane</keyword>
<evidence type="ECO:0000313" key="3">
    <source>
        <dbReference type="EMBL" id="TNU73682.1"/>
    </source>
</evidence>
<keyword evidence="4" id="KW-1185">Reference proteome</keyword>
<feature type="transmembrane region" description="Helical" evidence="2">
    <location>
        <begin position="134"/>
        <end position="163"/>
    </location>
</feature>
<evidence type="ECO:0000313" key="4">
    <source>
        <dbReference type="Proteomes" id="UP000313849"/>
    </source>
</evidence>
<accession>A0A5C5BC62</accession>
<dbReference type="Proteomes" id="UP000313849">
    <property type="component" value="Unassembled WGS sequence"/>
</dbReference>
<dbReference type="RefSeq" id="WP_108718570.1">
    <property type="nucleotide sequence ID" value="NZ_VENP01000036.1"/>
</dbReference>
<evidence type="ECO:0000256" key="2">
    <source>
        <dbReference type="SAM" id="Phobius"/>
    </source>
</evidence>
<reference evidence="3 4" key="1">
    <citation type="submission" date="2019-06" db="EMBL/GenBank/DDBJ databases">
        <title>Draft genome sequence of Miniimonas arenae KCTC 19750T isolated from sea sand.</title>
        <authorList>
            <person name="Park S.-J."/>
        </authorList>
    </citation>
    <scope>NUCLEOTIDE SEQUENCE [LARGE SCALE GENOMIC DNA]</scope>
    <source>
        <strain evidence="3 4">KCTC 19750</strain>
    </source>
</reference>
<feature type="transmembrane region" description="Helical" evidence="2">
    <location>
        <begin position="51"/>
        <end position="72"/>
    </location>
</feature>
<feature type="compositionally biased region" description="Basic and acidic residues" evidence="1">
    <location>
        <begin position="211"/>
        <end position="235"/>
    </location>
</feature>
<sequence>MALITLPPLPRGTAPPTTRVSVGMLVGPVAVASLVTPVLVFMAIAGLGSPWWEYALAFVAPSAIWVGLFTVAASRQLPRHGVVPELARPSATAGVGLVAVVAGCGLAAVGIAVMQELLAYDPQELSEATGDGLWLTFVALFWAGVIGLVALGGGALIVAALAYRFAGDRLAARGIGPLPSAAALRNPGPYDGRYPGPDPELFPRSARRTGTRFEARSEARSGARSSERSDTRARAGTDALSDARPFAGLLTGPDVRWIPCQQPREERPRPAARPPQGARPHP</sequence>
<evidence type="ECO:0000256" key="1">
    <source>
        <dbReference type="SAM" id="MobiDB-lite"/>
    </source>
</evidence>